<protein>
    <submittedName>
        <fullName evidence="2">Uncharacterized protein</fullName>
    </submittedName>
</protein>
<feature type="compositionally biased region" description="Polar residues" evidence="1">
    <location>
        <begin position="11"/>
        <end position="20"/>
    </location>
</feature>
<organism evidence="2 3">
    <name type="scientific">Nelumbo nucifera</name>
    <name type="common">Sacred lotus</name>
    <dbReference type="NCBI Taxonomy" id="4432"/>
    <lineage>
        <taxon>Eukaryota</taxon>
        <taxon>Viridiplantae</taxon>
        <taxon>Streptophyta</taxon>
        <taxon>Embryophyta</taxon>
        <taxon>Tracheophyta</taxon>
        <taxon>Spermatophyta</taxon>
        <taxon>Magnoliopsida</taxon>
        <taxon>Proteales</taxon>
        <taxon>Nelumbonaceae</taxon>
        <taxon>Nelumbo</taxon>
    </lineage>
</organism>
<feature type="region of interest" description="Disordered" evidence="1">
    <location>
        <begin position="1"/>
        <end position="22"/>
    </location>
</feature>
<accession>A0A822XJ05</accession>
<proteinExistence type="predicted"/>
<dbReference type="EMBL" id="DUZY01000001">
    <property type="protein sequence ID" value="DAD20390.1"/>
    <property type="molecule type" value="Genomic_DNA"/>
</dbReference>
<dbReference type="Proteomes" id="UP000607653">
    <property type="component" value="Unassembled WGS sequence"/>
</dbReference>
<feature type="compositionally biased region" description="Basic and acidic residues" evidence="1">
    <location>
        <begin position="64"/>
        <end position="74"/>
    </location>
</feature>
<evidence type="ECO:0000256" key="1">
    <source>
        <dbReference type="SAM" id="MobiDB-lite"/>
    </source>
</evidence>
<gene>
    <name evidence="2" type="ORF">HUJ06_021853</name>
</gene>
<keyword evidence="3" id="KW-1185">Reference proteome</keyword>
<reference evidence="2 3" key="1">
    <citation type="journal article" date="2020" name="Mol. Biol. Evol.">
        <title>Distinct Expression and Methylation Patterns for Genes with Different Fates following a Single Whole-Genome Duplication in Flowering Plants.</title>
        <authorList>
            <person name="Shi T."/>
            <person name="Rahmani R.S."/>
            <person name="Gugger P.F."/>
            <person name="Wang M."/>
            <person name="Li H."/>
            <person name="Zhang Y."/>
            <person name="Li Z."/>
            <person name="Wang Q."/>
            <person name="Van de Peer Y."/>
            <person name="Marchal K."/>
            <person name="Chen J."/>
        </authorList>
    </citation>
    <scope>NUCLEOTIDE SEQUENCE [LARGE SCALE GENOMIC DNA]</scope>
    <source>
        <tissue evidence="2">Leaf</tissue>
    </source>
</reference>
<evidence type="ECO:0000313" key="2">
    <source>
        <dbReference type="EMBL" id="DAD20390.1"/>
    </source>
</evidence>
<sequence>MGVNSMEPAPSTCSPTSNPHYQRKYREDYLGDSRSTVEMQKMKNNEVQTAVARLGFSSSSSNTENRRNEKKIEEVQPTLASGTSSLTDVTPKGTTYAVETDQL</sequence>
<evidence type="ECO:0000313" key="3">
    <source>
        <dbReference type="Proteomes" id="UP000607653"/>
    </source>
</evidence>
<feature type="region of interest" description="Disordered" evidence="1">
    <location>
        <begin position="52"/>
        <end position="103"/>
    </location>
</feature>
<comment type="caution">
    <text evidence="2">The sequence shown here is derived from an EMBL/GenBank/DDBJ whole genome shotgun (WGS) entry which is preliminary data.</text>
</comment>
<name>A0A822XJ05_NELNU</name>
<feature type="compositionally biased region" description="Polar residues" evidence="1">
    <location>
        <begin position="78"/>
        <end position="88"/>
    </location>
</feature>
<dbReference type="AlphaFoldDB" id="A0A822XJ05"/>